<proteinExistence type="predicted"/>
<sequence>MLTLNDVKKRLLINLQDTPEIALRYQNGDPLAVGTLQAMAGMIADQSVDIDLANIEPFTKSNVRTILADATNKGILPLATPCRHNIDVQNKGTDSVSISAGRYIEDAQGRTWRLLQTANAAPGETAVVQVEQSEIRTIQYQAVFTEAFLQVELNIQEDMHLSGILVKDDLGNAYSYKPRWMNTAPGEYAYNLKTDSMRKMIAEFGDSERCGVTVQANTVISFELIETDGKIDTSKLREASLQEVSSARETKVQIKFTSGGLVRAGTDPLSIEQLRLLSSYPVHDESAVFLGEFDYNVRKVFMSRCNYLTVWNEATQDMYYTATLDDMNHLQAAFVAKDPSDTEQLKTDIVKYIGQIDSLYKDRVHIRQVSTRAFKLQVNASLASVHNDEMVKEQIYTLLLECYGKETLASSYFLADGFNVQKISDAFKENIIAFQDNISDFTLVTDDLSANRIKPHQWVYMTRESITINIKRTANVGANLWIS</sequence>
<accession>A0ABX9TT57</accession>
<dbReference type="Proteomes" id="UP000280271">
    <property type="component" value="Unassembled WGS sequence"/>
</dbReference>
<protein>
    <recommendedName>
        <fullName evidence="3">Baseplate protein J-like domain-containing protein</fullName>
    </recommendedName>
</protein>
<comment type="caution">
    <text evidence="1">The sequence shown here is derived from an EMBL/GenBank/DDBJ whole genome shotgun (WGS) entry which is preliminary data.</text>
</comment>
<organism evidence="1 2">
    <name type="scientific">Acinetobacter chengduensis</name>
    <dbReference type="NCBI Taxonomy" id="2420890"/>
    <lineage>
        <taxon>Bacteria</taxon>
        <taxon>Pseudomonadati</taxon>
        <taxon>Pseudomonadota</taxon>
        <taxon>Gammaproteobacteria</taxon>
        <taxon>Moraxellales</taxon>
        <taxon>Moraxellaceae</taxon>
        <taxon>Acinetobacter</taxon>
    </lineage>
</organism>
<reference evidence="1 2" key="1">
    <citation type="submission" date="2018-09" db="EMBL/GenBank/DDBJ databases">
        <title>The draft genome of Acinetobacter sp. strains.</title>
        <authorList>
            <person name="Qin J."/>
            <person name="Feng Y."/>
            <person name="Zong Z."/>
        </authorList>
    </citation>
    <scope>NUCLEOTIDE SEQUENCE [LARGE SCALE GENOMIC DNA]</scope>
    <source>
        <strain evidence="1 2">WCHAc060005</strain>
    </source>
</reference>
<evidence type="ECO:0000313" key="1">
    <source>
        <dbReference type="EMBL" id="RLL18991.1"/>
    </source>
</evidence>
<dbReference type="RefSeq" id="WP_121523505.1">
    <property type="nucleotide sequence ID" value="NZ_RCHC01000019.1"/>
</dbReference>
<evidence type="ECO:0008006" key="3">
    <source>
        <dbReference type="Google" id="ProtNLM"/>
    </source>
</evidence>
<dbReference type="EMBL" id="RCHC01000019">
    <property type="protein sequence ID" value="RLL18991.1"/>
    <property type="molecule type" value="Genomic_DNA"/>
</dbReference>
<keyword evidence="2" id="KW-1185">Reference proteome</keyword>
<gene>
    <name evidence="1" type="ORF">D9K81_14635</name>
</gene>
<evidence type="ECO:0000313" key="2">
    <source>
        <dbReference type="Proteomes" id="UP000280271"/>
    </source>
</evidence>
<name>A0ABX9TT57_9GAMM</name>